<dbReference type="OrthoDB" id="410651at2759"/>
<name>A0A067QIJ0_9AGAM</name>
<dbReference type="Pfam" id="PF01124">
    <property type="entry name" value="MAPEG"/>
    <property type="match status" value="1"/>
</dbReference>
<sequence>MSSPFITIPRGFSYVAAATVSTSYLLFWQSKRVVRARRAAKIEYPQLYAEKSECETNEHAKKFNCVQRAHQNTLENMPMVLVNTLIMGLKFPVAAASICGLWTLTRVMYTLGYSTGDPQKRFAYGGTGALYTQVGLILGSTWAVVEFIYAGL</sequence>
<evidence type="ECO:0008006" key="8">
    <source>
        <dbReference type="Google" id="ProtNLM"/>
    </source>
</evidence>
<evidence type="ECO:0000313" key="7">
    <source>
        <dbReference type="Proteomes" id="UP000027265"/>
    </source>
</evidence>
<dbReference type="SUPFAM" id="SSF161084">
    <property type="entry name" value="MAPEG domain-like"/>
    <property type="match status" value="1"/>
</dbReference>
<evidence type="ECO:0000256" key="2">
    <source>
        <dbReference type="ARBA" id="ARBA00022692"/>
    </source>
</evidence>
<keyword evidence="2 5" id="KW-0812">Transmembrane</keyword>
<evidence type="ECO:0000256" key="3">
    <source>
        <dbReference type="ARBA" id="ARBA00022989"/>
    </source>
</evidence>
<organism evidence="6 7">
    <name type="scientific">Jaapia argillacea MUCL 33604</name>
    <dbReference type="NCBI Taxonomy" id="933084"/>
    <lineage>
        <taxon>Eukaryota</taxon>
        <taxon>Fungi</taxon>
        <taxon>Dikarya</taxon>
        <taxon>Basidiomycota</taxon>
        <taxon>Agaricomycotina</taxon>
        <taxon>Agaricomycetes</taxon>
        <taxon>Agaricomycetidae</taxon>
        <taxon>Jaapiales</taxon>
        <taxon>Jaapiaceae</taxon>
        <taxon>Jaapia</taxon>
    </lineage>
</organism>
<dbReference type="Proteomes" id="UP000027265">
    <property type="component" value="Unassembled WGS sequence"/>
</dbReference>
<dbReference type="InterPro" id="IPR050997">
    <property type="entry name" value="MAPEG"/>
</dbReference>
<dbReference type="AlphaFoldDB" id="A0A067QIJ0"/>
<dbReference type="PANTHER" id="PTHR10250:SF26">
    <property type="entry name" value="GLUTATHIONE S-TRANSFERASE 3, MITOCHONDRIAL"/>
    <property type="match status" value="1"/>
</dbReference>
<dbReference type="GO" id="GO:0016020">
    <property type="term" value="C:membrane"/>
    <property type="evidence" value="ECO:0007669"/>
    <property type="project" value="UniProtKB-SubCell"/>
</dbReference>
<proteinExistence type="predicted"/>
<keyword evidence="4 5" id="KW-0472">Membrane</keyword>
<evidence type="ECO:0000256" key="5">
    <source>
        <dbReference type="SAM" id="Phobius"/>
    </source>
</evidence>
<comment type="subcellular location">
    <subcellularLocation>
        <location evidence="1">Membrane</location>
        <topology evidence="1">Multi-pass membrane protein</topology>
    </subcellularLocation>
</comment>
<accession>A0A067QIJ0</accession>
<dbReference type="InterPro" id="IPR023352">
    <property type="entry name" value="MAPEG-like_dom_sf"/>
</dbReference>
<feature type="transmembrane region" description="Helical" evidence="5">
    <location>
        <begin position="12"/>
        <end position="28"/>
    </location>
</feature>
<keyword evidence="7" id="KW-1185">Reference proteome</keyword>
<dbReference type="GO" id="GO:0005783">
    <property type="term" value="C:endoplasmic reticulum"/>
    <property type="evidence" value="ECO:0007669"/>
    <property type="project" value="TreeGrafter"/>
</dbReference>
<dbReference type="HOGENOM" id="CLU_110291_1_2_1"/>
<feature type="transmembrane region" description="Helical" evidence="5">
    <location>
        <begin position="124"/>
        <end position="149"/>
    </location>
</feature>
<gene>
    <name evidence="6" type="ORF">JAAARDRAFT_29357</name>
</gene>
<evidence type="ECO:0000313" key="6">
    <source>
        <dbReference type="EMBL" id="KDQ63337.1"/>
    </source>
</evidence>
<dbReference type="InterPro" id="IPR001129">
    <property type="entry name" value="Membr-assoc_MAPEG"/>
</dbReference>
<protein>
    <recommendedName>
        <fullName evidence="8">Glutathione transferase</fullName>
    </recommendedName>
</protein>
<dbReference type="GO" id="GO:0005635">
    <property type="term" value="C:nuclear envelope"/>
    <property type="evidence" value="ECO:0007669"/>
    <property type="project" value="TreeGrafter"/>
</dbReference>
<keyword evidence="3 5" id="KW-1133">Transmembrane helix</keyword>
<dbReference type="PANTHER" id="PTHR10250">
    <property type="entry name" value="MICROSOMAL GLUTATHIONE S-TRANSFERASE"/>
    <property type="match status" value="1"/>
</dbReference>
<dbReference type="STRING" id="933084.A0A067QIJ0"/>
<reference evidence="7" key="1">
    <citation type="journal article" date="2014" name="Proc. Natl. Acad. Sci. U.S.A.">
        <title>Extensive sampling of basidiomycete genomes demonstrates inadequacy of the white-rot/brown-rot paradigm for wood decay fungi.</title>
        <authorList>
            <person name="Riley R."/>
            <person name="Salamov A.A."/>
            <person name="Brown D.W."/>
            <person name="Nagy L.G."/>
            <person name="Floudas D."/>
            <person name="Held B.W."/>
            <person name="Levasseur A."/>
            <person name="Lombard V."/>
            <person name="Morin E."/>
            <person name="Otillar R."/>
            <person name="Lindquist E.A."/>
            <person name="Sun H."/>
            <person name="LaButti K.M."/>
            <person name="Schmutz J."/>
            <person name="Jabbour D."/>
            <person name="Luo H."/>
            <person name="Baker S.E."/>
            <person name="Pisabarro A.G."/>
            <person name="Walton J.D."/>
            <person name="Blanchette R.A."/>
            <person name="Henrissat B."/>
            <person name="Martin F."/>
            <person name="Cullen D."/>
            <person name="Hibbett D.S."/>
            <person name="Grigoriev I.V."/>
        </authorList>
    </citation>
    <scope>NUCLEOTIDE SEQUENCE [LARGE SCALE GENOMIC DNA]</scope>
    <source>
        <strain evidence="7">MUCL 33604</strain>
    </source>
</reference>
<dbReference type="GO" id="GO:0004364">
    <property type="term" value="F:glutathione transferase activity"/>
    <property type="evidence" value="ECO:0007669"/>
    <property type="project" value="TreeGrafter"/>
</dbReference>
<dbReference type="Gene3D" id="1.20.120.550">
    <property type="entry name" value="Membrane associated eicosanoid/glutathione metabolism-like domain"/>
    <property type="match status" value="1"/>
</dbReference>
<feature type="transmembrane region" description="Helical" evidence="5">
    <location>
        <begin position="80"/>
        <end position="104"/>
    </location>
</feature>
<evidence type="ECO:0000256" key="1">
    <source>
        <dbReference type="ARBA" id="ARBA00004141"/>
    </source>
</evidence>
<evidence type="ECO:0000256" key="4">
    <source>
        <dbReference type="ARBA" id="ARBA00023136"/>
    </source>
</evidence>
<dbReference type="EMBL" id="KL197710">
    <property type="protein sequence ID" value="KDQ63337.1"/>
    <property type="molecule type" value="Genomic_DNA"/>
</dbReference>
<dbReference type="InParanoid" id="A0A067QIJ0"/>
<dbReference type="GO" id="GO:0004602">
    <property type="term" value="F:glutathione peroxidase activity"/>
    <property type="evidence" value="ECO:0007669"/>
    <property type="project" value="TreeGrafter"/>
</dbReference>